<feature type="transmembrane region" description="Helical" evidence="2">
    <location>
        <begin position="409"/>
        <end position="430"/>
    </location>
</feature>
<reference evidence="5" key="2">
    <citation type="submission" date="2010-04" db="EMBL/GenBank/DDBJ databases">
        <authorList>
            <person name="Buell R."/>
            <person name="Hamilton J."/>
            <person name="Hostetler J."/>
        </authorList>
    </citation>
    <scope>NUCLEOTIDE SEQUENCE [LARGE SCALE GENOMIC DNA]</scope>
    <source>
        <strain evidence="5">DAOM:BR144</strain>
    </source>
</reference>
<dbReference type="HOGENOM" id="CLU_371112_0_0_1"/>
<dbReference type="VEuPathDB" id="FungiDB:PYU1_G002712"/>
<feature type="compositionally biased region" description="Low complexity" evidence="1">
    <location>
        <begin position="134"/>
        <end position="147"/>
    </location>
</feature>
<evidence type="ECO:0000256" key="1">
    <source>
        <dbReference type="SAM" id="MobiDB-lite"/>
    </source>
</evidence>
<dbReference type="CDD" id="cd00170">
    <property type="entry name" value="SEC14"/>
    <property type="match status" value="1"/>
</dbReference>
<feature type="domain" description="CRAL-TRIO" evidence="3">
    <location>
        <begin position="591"/>
        <end position="761"/>
    </location>
</feature>
<dbReference type="InParanoid" id="K3WCM4"/>
<accession>K3WCM4</accession>
<dbReference type="PROSITE" id="PS50191">
    <property type="entry name" value="CRAL_TRIO"/>
    <property type="match status" value="1"/>
</dbReference>
<evidence type="ECO:0000256" key="2">
    <source>
        <dbReference type="SAM" id="Phobius"/>
    </source>
</evidence>
<feature type="transmembrane region" description="Helical" evidence="2">
    <location>
        <begin position="442"/>
        <end position="459"/>
    </location>
</feature>
<dbReference type="AlphaFoldDB" id="K3WCM4"/>
<dbReference type="Pfam" id="PF00650">
    <property type="entry name" value="CRAL_TRIO"/>
    <property type="match status" value="1"/>
</dbReference>
<proteinExistence type="predicted"/>
<dbReference type="Gene3D" id="3.40.525.10">
    <property type="entry name" value="CRAL-TRIO lipid binding domain"/>
    <property type="match status" value="1"/>
</dbReference>
<dbReference type="OMA" id="GYICCDG"/>
<dbReference type="InterPro" id="IPR001251">
    <property type="entry name" value="CRAL-TRIO_dom"/>
</dbReference>
<dbReference type="eggNOG" id="KOG1471">
    <property type="taxonomic scope" value="Eukaryota"/>
</dbReference>
<name>K3WCM4_GLOUD</name>
<evidence type="ECO:0000313" key="4">
    <source>
        <dbReference type="EnsemblProtists" id="PYU1_T002715"/>
    </source>
</evidence>
<dbReference type="EnsemblProtists" id="PYU1_T002715">
    <property type="protein sequence ID" value="PYU1_T002715"/>
    <property type="gene ID" value="PYU1_G002712"/>
</dbReference>
<keyword evidence="2" id="KW-1133">Transmembrane helix</keyword>
<dbReference type="SMART" id="SM00516">
    <property type="entry name" value="SEC14"/>
    <property type="match status" value="1"/>
</dbReference>
<reference evidence="4" key="3">
    <citation type="submission" date="2015-02" db="UniProtKB">
        <authorList>
            <consortium name="EnsemblProtists"/>
        </authorList>
    </citation>
    <scope>IDENTIFICATION</scope>
    <source>
        <strain evidence="4">DAOM BR144</strain>
    </source>
</reference>
<dbReference type="InterPro" id="IPR051026">
    <property type="entry name" value="PI/PC_transfer"/>
</dbReference>
<keyword evidence="2" id="KW-0472">Membrane</keyword>
<dbReference type="PANTHER" id="PTHR45657:SF61">
    <property type="entry name" value="CRAL-TRIO DOMAIN-CONTAINING PROTEIN"/>
    <property type="match status" value="1"/>
</dbReference>
<protein>
    <recommendedName>
        <fullName evidence="3">CRAL-TRIO domain-containing protein</fullName>
    </recommendedName>
</protein>
<evidence type="ECO:0000259" key="3">
    <source>
        <dbReference type="PROSITE" id="PS50191"/>
    </source>
</evidence>
<dbReference type="InterPro" id="IPR036865">
    <property type="entry name" value="CRAL-TRIO_dom_sf"/>
</dbReference>
<dbReference type="EMBL" id="GL376628">
    <property type="status" value="NOT_ANNOTATED_CDS"/>
    <property type="molecule type" value="Genomic_DNA"/>
</dbReference>
<sequence length="797" mass="86378">MENEALVVRYGHKIRLGTASAYLASHDADATNASAIVGIGYYEKNGRHGILSCVPPLGDKLDHLFNEDEYLVLDPSEQHDVGDVVEYGHVVVLVNQHGMVWNNKTGGITGYVGPRPRNIPGEMYVTFQKMTSGNGSSSASAVVAPGSTKSESNKAMSAPAVLLKQSSSTSTSSASSHVTVVSSSASSTSLVHGQQALLVAQGPLRYGDRNVAIKVVESNRHSMMFNKRLSNFKKPTSRIAGGYICCDGKGSELKFTVCPANPRVEQISMLNKLITSYNYGQKIALPLALLETCADKVKSGGIQQAEIVFKLSNQATAVLPGKLLHENLMAHAVVDANAASKQEKESIFVLPLRNGPGELVLKLIGSAPQKAIGKIAGENALSSSSSSDATVSATVMLPQLSLFYKLVDVLRMVPVPVFALLYAILTHFLWNSLMTMEDGLKRELVVLVLVAFPAFYVAVKVDHPFSSLLQPPPVEPLRDSEPVPNANLKLIVTEHRFNLSATGAVPVTAVAIANGVDLRSPGPTTAIAVAVTTDGSSSTTTATALVVTAVPKRFVLAEKGDEVKGLVRYQETLAWRREENLSDILFKPSPAFKTIKENYPHYYHKRGKRGEPVYYEKPGKINLKALKSAGLNLDDLMHNYIMVTEFLWQVIEADDNKKCISVVDVEGIGISDFRGEAVEYVKKAAAVSGKHYPERCAYIFVINIPSWFNVIWNVVKGMIDEVTREKVVMVRGKKNILEALLERIPLENIPEEYGGTSEGSSSEETMLHDLMAYLNKDAGAPATNPVEHLLKKPTAAQ</sequence>
<reference evidence="5" key="1">
    <citation type="journal article" date="2010" name="Genome Biol.">
        <title>Genome sequence of the necrotrophic plant pathogen Pythium ultimum reveals original pathogenicity mechanisms and effector repertoire.</title>
        <authorList>
            <person name="Levesque C.A."/>
            <person name="Brouwer H."/>
            <person name="Cano L."/>
            <person name="Hamilton J.P."/>
            <person name="Holt C."/>
            <person name="Huitema E."/>
            <person name="Raffaele S."/>
            <person name="Robideau G.P."/>
            <person name="Thines M."/>
            <person name="Win J."/>
            <person name="Zerillo M.M."/>
            <person name="Beakes G.W."/>
            <person name="Boore J.L."/>
            <person name="Busam D."/>
            <person name="Dumas B."/>
            <person name="Ferriera S."/>
            <person name="Fuerstenberg S.I."/>
            <person name="Gachon C.M."/>
            <person name="Gaulin E."/>
            <person name="Govers F."/>
            <person name="Grenville-Briggs L."/>
            <person name="Horner N."/>
            <person name="Hostetler J."/>
            <person name="Jiang R.H."/>
            <person name="Johnson J."/>
            <person name="Krajaejun T."/>
            <person name="Lin H."/>
            <person name="Meijer H.J."/>
            <person name="Moore B."/>
            <person name="Morris P."/>
            <person name="Phuntmart V."/>
            <person name="Puiu D."/>
            <person name="Shetty J."/>
            <person name="Stajich J.E."/>
            <person name="Tripathy S."/>
            <person name="Wawra S."/>
            <person name="van West P."/>
            <person name="Whitty B.R."/>
            <person name="Coutinho P.M."/>
            <person name="Henrissat B."/>
            <person name="Martin F."/>
            <person name="Thomas P.D."/>
            <person name="Tyler B.M."/>
            <person name="De Vries R.P."/>
            <person name="Kamoun S."/>
            <person name="Yandell M."/>
            <person name="Tisserat N."/>
            <person name="Buell C.R."/>
        </authorList>
    </citation>
    <scope>NUCLEOTIDE SEQUENCE</scope>
    <source>
        <strain evidence="5">DAOM:BR144</strain>
    </source>
</reference>
<keyword evidence="5" id="KW-1185">Reference proteome</keyword>
<feature type="region of interest" description="Disordered" evidence="1">
    <location>
        <begin position="134"/>
        <end position="155"/>
    </location>
</feature>
<dbReference type="STRING" id="431595.K3WCM4"/>
<keyword evidence="2" id="KW-0812">Transmembrane</keyword>
<organism evidence="4 5">
    <name type="scientific">Globisporangium ultimum (strain ATCC 200006 / CBS 805.95 / DAOM BR144)</name>
    <name type="common">Pythium ultimum</name>
    <dbReference type="NCBI Taxonomy" id="431595"/>
    <lineage>
        <taxon>Eukaryota</taxon>
        <taxon>Sar</taxon>
        <taxon>Stramenopiles</taxon>
        <taxon>Oomycota</taxon>
        <taxon>Peronosporomycetes</taxon>
        <taxon>Pythiales</taxon>
        <taxon>Pythiaceae</taxon>
        <taxon>Globisporangium</taxon>
    </lineage>
</organism>
<evidence type="ECO:0000313" key="5">
    <source>
        <dbReference type="Proteomes" id="UP000019132"/>
    </source>
</evidence>
<dbReference type="PANTHER" id="PTHR45657">
    <property type="entry name" value="CRAL-TRIO DOMAIN-CONTAINING PROTEIN YKL091C-RELATED"/>
    <property type="match status" value="1"/>
</dbReference>
<dbReference type="SUPFAM" id="SSF52087">
    <property type="entry name" value="CRAL/TRIO domain"/>
    <property type="match status" value="1"/>
</dbReference>
<dbReference type="Proteomes" id="UP000019132">
    <property type="component" value="Unassembled WGS sequence"/>
</dbReference>